<keyword evidence="4 8" id="KW-0812">Transmembrane</keyword>
<dbReference type="InterPro" id="IPR011701">
    <property type="entry name" value="MFS"/>
</dbReference>
<feature type="transmembrane region" description="Helical" evidence="8">
    <location>
        <begin position="182"/>
        <end position="207"/>
    </location>
</feature>
<feature type="transmembrane region" description="Helical" evidence="8">
    <location>
        <begin position="98"/>
        <end position="119"/>
    </location>
</feature>
<proteinExistence type="predicted"/>
<dbReference type="Pfam" id="PF07690">
    <property type="entry name" value="MFS_1"/>
    <property type="match status" value="1"/>
</dbReference>
<feature type="transmembrane region" description="Helical" evidence="8">
    <location>
        <begin position="337"/>
        <end position="361"/>
    </location>
</feature>
<sequence length="471" mass="48762">MGGFPPIQRDQGMRTEPGHGIDDDPGRPPFSRFVLLWSGQTVSGMGSHLHGFGLGVWMYEHTQSTSLYALIALASFAPGVLVAPLLGGVVDRQDLRRVMILGHAGGAVCTLLIALLIALDRLSLGAILLLVAAGAAFNSIQLPAFPKATTLMVAPEQLPRANGLMQLGVALARIAAPLLSGVLLPVIGVMGLLAIDLVTAGFSLAVLQAVRMPAPARDVAPARVSLGVSLAGRALQDAAVGWRYIRERPGLLGLQVLLTWMSFNLGILQVLVTPLILSFADVRTLGAVMTAGGVGMLAGSLLLLAWGGSRQRVWSVFGFVLLQGVFMGLGATHASPWVVGAGAFGVLFTVPVIMSCNQTLWQRKVPTALQGRVFAVHAALSGGSIPIAYLLSGPLAELVFEPLMAPGGPLASALGPWVGGAGPGRGIALLFLLLGAATVLLVAACMLIPGVRRVEQALPDAPLEPAPRLTG</sequence>
<feature type="transmembrane region" description="Helical" evidence="8">
    <location>
        <begin position="67"/>
        <end position="86"/>
    </location>
</feature>
<feature type="transmembrane region" description="Helical" evidence="8">
    <location>
        <begin position="125"/>
        <end position="146"/>
    </location>
</feature>
<keyword evidence="2" id="KW-0813">Transport</keyword>
<keyword evidence="6 8" id="KW-0472">Membrane</keyword>
<feature type="transmembrane region" description="Helical" evidence="8">
    <location>
        <begin position="313"/>
        <end position="331"/>
    </location>
</feature>
<evidence type="ECO:0000256" key="4">
    <source>
        <dbReference type="ARBA" id="ARBA00022692"/>
    </source>
</evidence>
<reference evidence="10" key="1">
    <citation type="submission" date="2018-09" db="EMBL/GenBank/DDBJ databases">
        <authorList>
            <person name="Livingstone P.G."/>
            <person name="Whitworth D.E."/>
        </authorList>
    </citation>
    <scope>NUCLEOTIDE SEQUENCE [LARGE SCALE GENOMIC DNA]</scope>
    <source>
        <strain evidence="10">AB047A</strain>
    </source>
</reference>
<feature type="transmembrane region" description="Helical" evidence="8">
    <location>
        <begin position="373"/>
        <end position="392"/>
    </location>
</feature>
<protein>
    <submittedName>
        <fullName evidence="9">MFS transporter</fullName>
    </submittedName>
</protein>
<feature type="transmembrane region" description="Helical" evidence="8">
    <location>
        <begin position="427"/>
        <end position="448"/>
    </location>
</feature>
<dbReference type="SUPFAM" id="SSF103473">
    <property type="entry name" value="MFS general substrate transporter"/>
    <property type="match status" value="1"/>
</dbReference>
<feature type="region of interest" description="Disordered" evidence="7">
    <location>
        <begin position="1"/>
        <end position="26"/>
    </location>
</feature>
<accession>A0A3A8RD18</accession>
<keyword evidence="5 8" id="KW-1133">Transmembrane helix</keyword>
<dbReference type="AlphaFoldDB" id="A0A3A8RD18"/>
<evidence type="ECO:0000256" key="6">
    <source>
        <dbReference type="ARBA" id="ARBA00023136"/>
    </source>
</evidence>
<evidence type="ECO:0000256" key="5">
    <source>
        <dbReference type="ARBA" id="ARBA00022989"/>
    </source>
</evidence>
<evidence type="ECO:0000256" key="8">
    <source>
        <dbReference type="SAM" id="Phobius"/>
    </source>
</evidence>
<feature type="transmembrane region" description="Helical" evidence="8">
    <location>
        <begin position="251"/>
        <end position="272"/>
    </location>
</feature>
<comment type="caution">
    <text evidence="9">The sequence shown here is derived from an EMBL/GenBank/DDBJ whole genome shotgun (WGS) entry which is preliminary data.</text>
</comment>
<evidence type="ECO:0000313" key="9">
    <source>
        <dbReference type="EMBL" id="RKH73304.1"/>
    </source>
</evidence>
<name>A0A3A8RD18_9BACT</name>
<organism evidence="9 10">
    <name type="scientific">Corallococcus interemptor</name>
    <dbReference type="NCBI Taxonomy" id="2316720"/>
    <lineage>
        <taxon>Bacteria</taxon>
        <taxon>Pseudomonadati</taxon>
        <taxon>Myxococcota</taxon>
        <taxon>Myxococcia</taxon>
        <taxon>Myxococcales</taxon>
        <taxon>Cystobacterineae</taxon>
        <taxon>Myxococcaceae</taxon>
        <taxon>Corallococcus</taxon>
    </lineage>
</organism>
<keyword evidence="3" id="KW-1003">Cell membrane</keyword>
<evidence type="ECO:0000256" key="1">
    <source>
        <dbReference type="ARBA" id="ARBA00004651"/>
    </source>
</evidence>
<dbReference type="EMBL" id="RAWM01000004">
    <property type="protein sequence ID" value="RKH73304.1"/>
    <property type="molecule type" value="Genomic_DNA"/>
</dbReference>
<evidence type="ECO:0000256" key="2">
    <source>
        <dbReference type="ARBA" id="ARBA00022448"/>
    </source>
</evidence>
<gene>
    <name evidence="9" type="ORF">D7X96_02590</name>
</gene>
<dbReference type="InterPro" id="IPR036259">
    <property type="entry name" value="MFS_trans_sf"/>
</dbReference>
<dbReference type="Gene3D" id="1.20.1250.20">
    <property type="entry name" value="MFS general substrate transporter like domains"/>
    <property type="match status" value="1"/>
</dbReference>
<evidence type="ECO:0000256" key="7">
    <source>
        <dbReference type="SAM" id="MobiDB-lite"/>
    </source>
</evidence>
<dbReference type="GO" id="GO:0022857">
    <property type="term" value="F:transmembrane transporter activity"/>
    <property type="evidence" value="ECO:0007669"/>
    <property type="project" value="InterPro"/>
</dbReference>
<dbReference type="Proteomes" id="UP000282656">
    <property type="component" value="Unassembled WGS sequence"/>
</dbReference>
<feature type="transmembrane region" description="Helical" evidence="8">
    <location>
        <begin position="284"/>
        <end position="306"/>
    </location>
</feature>
<comment type="subcellular location">
    <subcellularLocation>
        <location evidence="1">Cell membrane</location>
        <topology evidence="1">Multi-pass membrane protein</topology>
    </subcellularLocation>
</comment>
<dbReference type="PANTHER" id="PTHR23513:SF9">
    <property type="entry name" value="ENTEROBACTIN EXPORTER ENTS"/>
    <property type="match status" value="1"/>
</dbReference>
<evidence type="ECO:0000313" key="10">
    <source>
        <dbReference type="Proteomes" id="UP000282656"/>
    </source>
</evidence>
<keyword evidence="10" id="KW-1185">Reference proteome</keyword>
<dbReference type="PANTHER" id="PTHR23513">
    <property type="entry name" value="INTEGRAL MEMBRANE EFFLUX PROTEIN-RELATED"/>
    <property type="match status" value="1"/>
</dbReference>
<evidence type="ECO:0000256" key="3">
    <source>
        <dbReference type="ARBA" id="ARBA00022475"/>
    </source>
</evidence>
<dbReference type="CDD" id="cd06173">
    <property type="entry name" value="MFS_MefA_like"/>
    <property type="match status" value="1"/>
</dbReference>
<feature type="compositionally biased region" description="Basic and acidic residues" evidence="7">
    <location>
        <begin position="11"/>
        <end position="26"/>
    </location>
</feature>
<dbReference type="GO" id="GO:0005886">
    <property type="term" value="C:plasma membrane"/>
    <property type="evidence" value="ECO:0007669"/>
    <property type="project" value="UniProtKB-SubCell"/>
</dbReference>